<dbReference type="AlphaFoldDB" id="A0AAI9ZPY8"/>
<comment type="caution">
    <text evidence="2">The sequence shown here is derived from an EMBL/GenBank/DDBJ whole genome shotgun (WGS) entry which is preliminary data.</text>
</comment>
<keyword evidence="3" id="KW-1185">Reference proteome</keyword>
<feature type="region of interest" description="Disordered" evidence="1">
    <location>
        <begin position="1"/>
        <end position="24"/>
    </location>
</feature>
<name>A0AAI9ZPY8_9PEZI</name>
<sequence length="212" mass="23663">MQPRDPATVSLPPKSQKDFSNHARTHAPAHLGSQLSPLALSRLHVFPDFTSGLSVGKTHLFHLLYVLSNVSGAAKLGWVLEKPCSHTPGLADVSLRRPLYNPNHQTHHHHHRHQPHVHCNTHPTASPIPSNPHFFFSSDFDFPPPFPHALPFSNQPQTALNPPQTLHGWISHLRQEKAQSNIDLASRNKHPQRKQGLTYPFPNKKALIVSGV</sequence>
<dbReference type="GeneID" id="85469083"/>
<proteinExistence type="predicted"/>
<evidence type="ECO:0000256" key="1">
    <source>
        <dbReference type="SAM" id="MobiDB-lite"/>
    </source>
</evidence>
<dbReference type="EMBL" id="JAHMHQ010000011">
    <property type="protein sequence ID" value="KAK1635953.1"/>
    <property type="molecule type" value="Genomic_DNA"/>
</dbReference>
<dbReference type="Proteomes" id="UP001243989">
    <property type="component" value="Unassembled WGS sequence"/>
</dbReference>
<evidence type="ECO:0000313" key="3">
    <source>
        <dbReference type="Proteomes" id="UP001243989"/>
    </source>
</evidence>
<gene>
    <name evidence="2" type="ORF">BDP81DRAFT_31707</name>
</gene>
<dbReference type="RefSeq" id="XP_060444560.1">
    <property type="nucleotide sequence ID" value="XM_060584221.1"/>
</dbReference>
<organism evidence="2 3">
    <name type="scientific">Colletotrichum phormii</name>
    <dbReference type="NCBI Taxonomy" id="359342"/>
    <lineage>
        <taxon>Eukaryota</taxon>
        <taxon>Fungi</taxon>
        <taxon>Dikarya</taxon>
        <taxon>Ascomycota</taxon>
        <taxon>Pezizomycotina</taxon>
        <taxon>Sordariomycetes</taxon>
        <taxon>Hypocreomycetidae</taxon>
        <taxon>Glomerellales</taxon>
        <taxon>Glomerellaceae</taxon>
        <taxon>Colletotrichum</taxon>
        <taxon>Colletotrichum acutatum species complex</taxon>
    </lineage>
</organism>
<accession>A0AAI9ZPY8</accession>
<protein>
    <submittedName>
        <fullName evidence="2">Uncharacterized protein</fullName>
    </submittedName>
</protein>
<reference evidence="2" key="1">
    <citation type="submission" date="2021-06" db="EMBL/GenBank/DDBJ databases">
        <title>Comparative genomics, transcriptomics and evolutionary studies reveal genomic signatures of adaptation to plant cell wall in hemibiotrophic fungi.</title>
        <authorList>
            <consortium name="DOE Joint Genome Institute"/>
            <person name="Baroncelli R."/>
            <person name="Diaz J.F."/>
            <person name="Benocci T."/>
            <person name="Peng M."/>
            <person name="Battaglia E."/>
            <person name="Haridas S."/>
            <person name="Andreopoulos W."/>
            <person name="Labutti K."/>
            <person name="Pangilinan J."/>
            <person name="Floch G.L."/>
            <person name="Makela M.R."/>
            <person name="Henrissat B."/>
            <person name="Grigoriev I.V."/>
            <person name="Crouch J.A."/>
            <person name="De Vries R.P."/>
            <person name="Sukno S.A."/>
            <person name="Thon M.R."/>
        </authorList>
    </citation>
    <scope>NUCLEOTIDE SEQUENCE</scope>
    <source>
        <strain evidence="2">CBS 102054</strain>
    </source>
</reference>
<evidence type="ECO:0000313" key="2">
    <source>
        <dbReference type="EMBL" id="KAK1635953.1"/>
    </source>
</evidence>